<evidence type="ECO:0000256" key="7">
    <source>
        <dbReference type="PIRSR" id="PIRSR000446-1"/>
    </source>
</evidence>
<dbReference type="Pfam" id="PF00698">
    <property type="entry name" value="Acyl_transf_1"/>
    <property type="match status" value="1"/>
</dbReference>
<feature type="domain" description="Malonyl-CoA:ACP transacylase (MAT)" evidence="8">
    <location>
        <begin position="6"/>
        <end position="299"/>
    </location>
</feature>
<keyword evidence="10" id="KW-1185">Reference proteome</keyword>
<dbReference type="EMBL" id="FWZT01000014">
    <property type="protein sequence ID" value="SMF47161.1"/>
    <property type="molecule type" value="Genomic_DNA"/>
</dbReference>
<dbReference type="InterPro" id="IPR016035">
    <property type="entry name" value="Acyl_Trfase/lysoPLipase"/>
</dbReference>
<feature type="active site" evidence="7">
    <location>
        <position position="200"/>
    </location>
</feature>
<dbReference type="RefSeq" id="WP_132321399.1">
    <property type="nucleotide sequence ID" value="NZ_FWZT01000014.1"/>
</dbReference>
<evidence type="ECO:0000256" key="4">
    <source>
        <dbReference type="ARBA" id="ARBA00023315"/>
    </source>
</evidence>
<dbReference type="Gene3D" id="3.40.366.10">
    <property type="entry name" value="Malonyl-Coenzyme A Acyl Carrier Protein, domain 2"/>
    <property type="match status" value="1"/>
</dbReference>
<dbReference type="NCBIfam" id="TIGR00128">
    <property type="entry name" value="fabD"/>
    <property type="match status" value="1"/>
</dbReference>
<reference evidence="10" key="1">
    <citation type="submission" date="2017-04" db="EMBL/GenBank/DDBJ databases">
        <authorList>
            <person name="Varghese N."/>
            <person name="Submissions S."/>
        </authorList>
    </citation>
    <scope>NUCLEOTIDE SEQUENCE [LARGE SCALE GENOMIC DNA]</scope>
    <source>
        <strain evidence="10">RKEM611</strain>
    </source>
</reference>
<keyword evidence="3 6" id="KW-0808">Transferase</keyword>
<evidence type="ECO:0000259" key="8">
    <source>
        <dbReference type="SMART" id="SM00827"/>
    </source>
</evidence>
<dbReference type="Gene3D" id="3.30.70.250">
    <property type="entry name" value="Malonyl-CoA ACP transacylase, ACP-binding"/>
    <property type="match status" value="1"/>
</dbReference>
<dbReference type="SUPFAM" id="SSF52151">
    <property type="entry name" value="FabD/lysophospholipase-like"/>
    <property type="match status" value="1"/>
</dbReference>
<evidence type="ECO:0000256" key="6">
    <source>
        <dbReference type="PIRNR" id="PIRNR000446"/>
    </source>
</evidence>
<dbReference type="STRING" id="1513793.SAMN06296036_114111"/>
<comment type="similarity">
    <text evidence="6">Belongs to the fabD family.</text>
</comment>
<dbReference type="InterPro" id="IPR050858">
    <property type="entry name" value="Mal-CoA-ACP_Trans/PKS_FabD"/>
</dbReference>
<dbReference type="GO" id="GO:0004314">
    <property type="term" value="F:[acyl-carrier-protein] S-malonyltransferase activity"/>
    <property type="evidence" value="ECO:0007669"/>
    <property type="project" value="UniProtKB-EC"/>
</dbReference>
<dbReference type="EC" id="2.3.1.39" evidence="1 6"/>
<dbReference type="GO" id="GO:0006633">
    <property type="term" value="P:fatty acid biosynthetic process"/>
    <property type="evidence" value="ECO:0007669"/>
    <property type="project" value="TreeGrafter"/>
</dbReference>
<dbReference type="InterPro" id="IPR004410">
    <property type="entry name" value="Malonyl_CoA-ACP_transAc_FabD"/>
</dbReference>
<comment type="catalytic activity">
    <reaction evidence="5 6">
        <text>holo-[ACP] + malonyl-CoA = malonyl-[ACP] + CoA</text>
        <dbReference type="Rhea" id="RHEA:41792"/>
        <dbReference type="Rhea" id="RHEA-COMP:9623"/>
        <dbReference type="Rhea" id="RHEA-COMP:9685"/>
        <dbReference type="ChEBI" id="CHEBI:57287"/>
        <dbReference type="ChEBI" id="CHEBI:57384"/>
        <dbReference type="ChEBI" id="CHEBI:64479"/>
        <dbReference type="ChEBI" id="CHEBI:78449"/>
        <dbReference type="EC" id="2.3.1.39"/>
    </reaction>
</comment>
<dbReference type="OrthoDB" id="5289168at2"/>
<dbReference type="SMART" id="SM00827">
    <property type="entry name" value="PKS_AT"/>
    <property type="match status" value="1"/>
</dbReference>
<dbReference type="Proteomes" id="UP000192907">
    <property type="component" value="Unassembled WGS sequence"/>
</dbReference>
<evidence type="ECO:0000256" key="1">
    <source>
        <dbReference type="ARBA" id="ARBA00013258"/>
    </source>
</evidence>
<evidence type="ECO:0000313" key="9">
    <source>
        <dbReference type="EMBL" id="SMF47161.1"/>
    </source>
</evidence>
<dbReference type="PANTHER" id="PTHR42681">
    <property type="entry name" value="MALONYL-COA-ACYL CARRIER PROTEIN TRANSACYLASE, MITOCHONDRIAL"/>
    <property type="match status" value="1"/>
</dbReference>
<sequence length="307" mass="33512">MKTLAMFPGQGSQYVGMGKSILQEFPYTKEVFEEAEDAAKLSIRKLCFEGPESDLQMTANTQPAILTTSVATWKILQQECGFSSEYFAGHSLGEYSALVASGRLALGRAALLVRKRGEAMQEAVPQGVGAMAAVMKVSAEDLEALCAEMSREGSIVEVVNYNSPQQLVVAGHTEAVDRIAKKLTELKKRCVKLAVSAPFHSRLMSPAKDAMKPLLLETEFSSQESEIFANVSGEIVAYKAQHLIDQIDSPVRWTQIMLGAADLGVTRFVEVGPGKVLNGLARRTLPKEVEFFLFDTDDCKEAIQRLA</sequence>
<dbReference type="InterPro" id="IPR024925">
    <property type="entry name" value="Malonyl_CoA-ACP_transAc"/>
</dbReference>
<dbReference type="InterPro" id="IPR014043">
    <property type="entry name" value="Acyl_transferase_dom"/>
</dbReference>
<evidence type="ECO:0000313" key="10">
    <source>
        <dbReference type="Proteomes" id="UP000192907"/>
    </source>
</evidence>
<organism evidence="9 10">
    <name type="scientific">Pseudobacteriovorax antillogorgiicola</name>
    <dbReference type="NCBI Taxonomy" id="1513793"/>
    <lineage>
        <taxon>Bacteria</taxon>
        <taxon>Pseudomonadati</taxon>
        <taxon>Bdellovibrionota</taxon>
        <taxon>Oligoflexia</taxon>
        <taxon>Oligoflexales</taxon>
        <taxon>Pseudobacteriovoracaceae</taxon>
        <taxon>Pseudobacteriovorax</taxon>
    </lineage>
</organism>
<dbReference type="AlphaFoldDB" id="A0A1Y6C7I8"/>
<dbReference type="InterPro" id="IPR016036">
    <property type="entry name" value="Malonyl_transacylase_ACP-bd"/>
</dbReference>
<accession>A0A1Y6C7I8</accession>
<feature type="active site" evidence="7">
    <location>
        <position position="91"/>
    </location>
</feature>
<keyword evidence="4 6" id="KW-0012">Acyltransferase</keyword>
<evidence type="ECO:0000256" key="2">
    <source>
        <dbReference type="ARBA" id="ARBA00018953"/>
    </source>
</evidence>
<evidence type="ECO:0000256" key="3">
    <source>
        <dbReference type="ARBA" id="ARBA00022679"/>
    </source>
</evidence>
<dbReference type="InterPro" id="IPR001227">
    <property type="entry name" value="Ac_transferase_dom_sf"/>
</dbReference>
<dbReference type="GO" id="GO:0005829">
    <property type="term" value="C:cytosol"/>
    <property type="evidence" value="ECO:0007669"/>
    <property type="project" value="TreeGrafter"/>
</dbReference>
<dbReference type="SUPFAM" id="SSF55048">
    <property type="entry name" value="Probable ACP-binding domain of malonyl-CoA ACP transacylase"/>
    <property type="match status" value="1"/>
</dbReference>
<gene>
    <name evidence="9" type="ORF">SAMN06296036_114111</name>
</gene>
<name>A0A1Y6C7I8_9BACT</name>
<dbReference type="PANTHER" id="PTHR42681:SF1">
    <property type="entry name" value="MALONYL-COA-ACYL CARRIER PROTEIN TRANSACYLASE, MITOCHONDRIAL"/>
    <property type="match status" value="1"/>
</dbReference>
<dbReference type="PIRSF" id="PIRSF000446">
    <property type="entry name" value="Mct"/>
    <property type="match status" value="1"/>
</dbReference>
<proteinExistence type="inferred from homology"/>
<protein>
    <recommendedName>
        <fullName evidence="2 6">Malonyl CoA-acyl carrier protein transacylase</fullName>
        <ecNumber evidence="1 6">2.3.1.39</ecNumber>
    </recommendedName>
</protein>
<dbReference type="FunFam" id="3.30.70.250:FF:000001">
    <property type="entry name" value="Malonyl CoA-acyl carrier protein transacylase"/>
    <property type="match status" value="1"/>
</dbReference>
<evidence type="ECO:0000256" key="5">
    <source>
        <dbReference type="ARBA" id="ARBA00048462"/>
    </source>
</evidence>